<proteinExistence type="predicted"/>
<dbReference type="Proteomes" id="UP001283341">
    <property type="component" value="Unassembled WGS sequence"/>
</dbReference>
<name>A0AAE0IDE7_9PEZI</name>
<dbReference type="EMBL" id="JAUEDM010000003">
    <property type="protein sequence ID" value="KAK3322927.1"/>
    <property type="molecule type" value="Genomic_DNA"/>
</dbReference>
<reference evidence="2" key="1">
    <citation type="journal article" date="2023" name="Mol. Phylogenet. Evol.">
        <title>Genome-scale phylogeny and comparative genomics of the fungal order Sordariales.</title>
        <authorList>
            <person name="Hensen N."/>
            <person name="Bonometti L."/>
            <person name="Westerberg I."/>
            <person name="Brannstrom I.O."/>
            <person name="Guillou S."/>
            <person name="Cros-Aarteil S."/>
            <person name="Calhoun S."/>
            <person name="Haridas S."/>
            <person name="Kuo A."/>
            <person name="Mondo S."/>
            <person name="Pangilinan J."/>
            <person name="Riley R."/>
            <person name="LaButti K."/>
            <person name="Andreopoulos B."/>
            <person name="Lipzen A."/>
            <person name="Chen C."/>
            <person name="Yan M."/>
            <person name="Daum C."/>
            <person name="Ng V."/>
            <person name="Clum A."/>
            <person name="Steindorff A."/>
            <person name="Ohm R.A."/>
            <person name="Martin F."/>
            <person name="Silar P."/>
            <person name="Natvig D.O."/>
            <person name="Lalanne C."/>
            <person name="Gautier V."/>
            <person name="Ament-Velasquez S.L."/>
            <person name="Kruys A."/>
            <person name="Hutchinson M.I."/>
            <person name="Powell A.J."/>
            <person name="Barry K."/>
            <person name="Miller A.N."/>
            <person name="Grigoriev I.V."/>
            <person name="Debuchy R."/>
            <person name="Gladieux P."/>
            <person name="Hiltunen Thoren M."/>
            <person name="Johannesson H."/>
        </authorList>
    </citation>
    <scope>NUCLEOTIDE SEQUENCE</scope>
    <source>
        <strain evidence="2">CBS 118394</strain>
    </source>
</reference>
<keyword evidence="3" id="KW-1185">Reference proteome</keyword>
<evidence type="ECO:0000313" key="2">
    <source>
        <dbReference type="EMBL" id="KAK3322927.1"/>
    </source>
</evidence>
<feature type="region of interest" description="Disordered" evidence="1">
    <location>
        <begin position="154"/>
        <end position="199"/>
    </location>
</feature>
<reference evidence="2" key="2">
    <citation type="submission" date="2023-06" db="EMBL/GenBank/DDBJ databases">
        <authorList>
            <consortium name="Lawrence Berkeley National Laboratory"/>
            <person name="Haridas S."/>
            <person name="Hensen N."/>
            <person name="Bonometti L."/>
            <person name="Westerberg I."/>
            <person name="Brannstrom I.O."/>
            <person name="Guillou S."/>
            <person name="Cros-Aarteil S."/>
            <person name="Calhoun S."/>
            <person name="Kuo A."/>
            <person name="Mondo S."/>
            <person name="Pangilinan J."/>
            <person name="Riley R."/>
            <person name="Labutti K."/>
            <person name="Andreopoulos B."/>
            <person name="Lipzen A."/>
            <person name="Chen C."/>
            <person name="Yanf M."/>
            <person name="Daum C."/>
            <person name="Ng V."/>
            <person name="Clum A."/>
            <person name="Steindorff A."/>
            <person name="Ohm R."/>
            <person name="Martin F."/>
            <person name="Silar P."/>
            <person name="Natvig D."/>
            <person name="Lalanne C."/>
            <person name="Gautier V."/>
            <person name="Ament-Velasquez S.L."/>
            <person name="Kruys A."/>
            <person name="Hutchinson M.I."/>
            <person name="Powell A.J."/>
            <person name="Barry K."/>
            <person name="Miller A.N."/>
            <person name="Grigoriev I.V."/>
            <person name="Debuchy R."/>
            <person name="Gladieux P."/>
            <person name="Thoren M.H."/>
            <person name="Johannesson H."/>
        </authorList>
    </citation>
    <scope>NUCLEOTIDE SEQUENCE</scope>
    <source>
        <strain evidence="2">CBS 118394</strain>
    </source>
</reference>
<feature type="compositionally biased region" description="Polar residues" evidence="1">
    <location>
        <begin position="157"/>
        <end position="166"/>
    </location>
</feature>
<comment type="caution">
    <text evidence="2">The sequence shown here is derived from an EMBL/GenBank/DDBJ whole genome shotgun (WGS) entry which is preliminary data.</text>
</comment>
<evidence type="ECO:0000313" key="3">
    <source>
        <dbReference type="Proteomes" id="UP001283341"/>
    </source>
</evidence>
<organism evidence="2 3">
    <name type="scientific">Apodospora peruviana</name>
    <dbReference type="NCBI Taxonomy" id="516989"/>
    <lineage>
        <taxon>Eukaryota</taxon>
        <taxon>Fungi</taxon>
        <taxon>Dikarya</taxon>
        <taxon>Ascomycota</taxon>
        <taxon>Pezizomycotina</taxon>
        <taxon>Sordariomycetes</taxon>
        <taxon>Sordariomycetidae</taxon>
        <taxon>Sordariales</taxon>
        <taxon>Lasiosphaeriaceae</taxon>
        <taxon>Apodospora</taxon>
    </lineage>
</organism>
<protein>
    <submittedName>
        <fullName evidence="2">Uncharacterized protein</fullName>
    </submittedName>
</protein>
<dbReference type="AlphaFoldDB" id="A0AAE0IDE7"/>
<sequence>GVLNVTTYPATVTLSTLTVPNYSSQDKSTATTTFGSSGPRRHVIQDPTATRVMQGPLGAMLLCSLLSWALARQTAVLPRPPTSIASAFALLVDGNIYDVGDGDKLVGNARQLHRRKGGGASTISGTTYNVATRRNGDEIGEKTEKRETRYGFWLGTRSPSPRSELTTARRVPEAEGLITDGEGEDQELGDGGGENGKNTARLGIWVIEM</sequence>
<evidence type="ECO:0000256" key="1">
    <source>
        <dbReference type="SAM" id="MobiDB-lite"/>
    </source>
</evidence>
<gene>
    <name evidence="2" type="ORF">B0H66DRAFT_620890</name>
</gene>
<accession>A0AAE0IDE7</accession>
<feature type="non-terminal residue" evidence="2">
    <location>
        <position position="1"/>
    </location>
</feature>